<keyword evidence="2" id="KW-1185">Reference proteome</keyword>
<gene>
    <name evidence="1" type="ORF">GPUH_LOCUS27099</name>
</gene>
<reference evidence="1 2" key="2">
    <citation type="submission" date="2018-11" db="EMBL/GenBank/DDBJ databases">
        <authorList>
            <consortium name="Pathogen Informatics"/>
        </authorList>
    </citation>
    <scope>NUCLEOTIDE SEQUENCE [LARGE SCALE GENOMIC DNA]</scope>
</reference>
<evidence type="ECO:0000313" key="1">
    <source>
        <dbReference type="EMBL" id="VDN49957.1"/>
    </source>
</evidence>
<dbReference type="Proteomes" id="UP000271098">
    <property type="component" value="Unassembled WGS sequence"/>
</dbReference>
<protein>
    <submittedName>
        <fullName evidence="3">MMS19 nucleotide excision repair protein</fullName>
    </submittedName>
</protein>
<organism evidence="3">
    <name type="scientific">Gongylonema pulchrum</name>
    <dbReference type="NCBI Taxonomy" id="637853"/>
    <lineage>
        <taxon>Eukaryota</taxon>
        <taxon>Metazoa</taxon>
        <taxon>Ecdysozoa</taxon>
        <taxon>Nematoda</taxon>
        <taxon>Chromadorea</taxon>
        <taxon>Rhabditida</taxon>
        <taxon>Spirurina</taxon>
        <taxon>Spiruromorpha</taxon>
        <taxon>Spiruroidea</taxon>
        <taxon>Gongylonematidae</taxon>
        <taxon>Gongylonema</taxon>
    </lineage>
</organism>
<evidence type="ECO:0000313" key="2">
    <source>
        <dbReference type="Proteomes" id="UP000271098"/>
    </source>
</evidence>
<dbReference type="AlphaFoldDB" id="A0A183F1K7"/>
<reference evidence="3" key="1">
    <citation type="submission" date="2016-06" db="UniProtKB">
        <authorList>
            <consortium name="WormBaseParasite"/>
        </authorList>
    </citation>
    <scope>IDENTIFICATION</scope>
</reference>
<sequence length="106" mass="11724">MITLLLDKFCSQTVDLPVRFPFSGFFSTEHRGEVAFMITLLLDKFCSQTVDLPVRISAGNALLEVVKPWDESLEMITAFLPGICCRVDSLASTDLNVTVVNLALKV</sequence>
<name>A0A183F1K7_9BILA</name>
<accession>A0A183F1K7</accession>
<dbReference type="EMBL" id="UYRT01118789">
    <property type="protein sequence ID" value="VDN49957.1"/>
    <property type="molecule type" value="Genomic_DNA"/>
</dbReference>
<evidence type="ECO:0000313" key="3">
    <source>
        <dbReference type="WBParaSite" id="GPUH_0002712801-mRNA-1"/>
    </source>
</evidence>
<dbReference type="WBParaSite" id="GPUH_0002712801-mRNA-1">
    <property type="protein sequence ID" value="GPUH_0002712801-mRNA-1"/>
    <property type="gene ID" value="GPUH_0002712801"/>
</dbReference>
<proteinExistence type="predicted"/>